<dbReference type="Pfam" id="PF04505">
    <property type="entry name" value="CD225"/>
    <property type="match status" value="1"/>
</dbReference>
<evidence type="ECO:0000256" key="5">
    <source>
        <dbReference type="ARBA" id="ARBA00023136"/>
    </source>
</evidence>
<dbReference type="PANTHER" id="PTHR14948:SF25">
    <property type="entry name" value="DUF4190 DOMAIN-CONTAINING PROTEIN"/>
    <property type="match status" value="1"/>
</dbReference>
<evidence type="ECO:0000256" key="4">
    <source>
        <dbReference type="ARBA" id="ARBA00022989"/>
    </source>
</evidence>
<reference evidence="9" key="1">
    <citation type="submission" date="2025-08" db="UniProtKB">
        <authorList>
            <consortium name="RefSeq"/>
        </authorList>
    </citation>
    <scope>IDENTIFICATION</scope>
    <source>
        <tissue evidence="9">Testes</tissue>
    </source>
</reference>
<name>A0ABM0GSP7_SACKO</name>
<keyword evidence="4 7" id="KW-1133">Transmembrane helix</keyword>
<feature type="region of interest" description="Disordered" evidence="6">
    <location>
        <begin position="1"/>
        <end position="56"/>
    </location>
</feature>
<proteinExistence type="inferred from homology"/>
<evidence type="ECO:0000256" key="6">
    <source>
        <dbReference type="SAM" id="MobiDB-lite"/>
    </source>
</evidence>
<evidence type="ECO:0000313" key="9">
    <source>
        <dbReference type="RefSeq" id="XP_002736528.1"/>
    </source>
</evidence>
<evidence type="ECO:0000256" key="7">
    <source>
        <dbReference type="SAM" id="Phobius"/>
    </source>
</evidence>
<dbReference type="RefSeq" id="XP_002736528.1">
    <property type="nucleotide sequence ID" value="XM_002736482.2"/>
</dbReference>
<dbReference type="GeneID" id="100374382"/>
<keyword evidence="8" id="KW-1185">Reference proteome</keyword>
<organism evidence="8 9">
    <name type="scientific">Saccoglossus kowalevskii</name>
    <name type="common">Acorn worm</name>
    <dbReference type="NCBI Taxonomy" id="10224"/>
    <lineage>
        <taxon>Eukaryota</taxon>
        <taxon>Metazoa</taxon>
        <taxon>Hemichordata</taxon>
        <taxon>Enteropneusta</taxon>
        <taxon>Harrimaniidae</taxon>
        <taxon>Saccoglossus</taxon>
    </lineage>
</organism>
<feature type="transmembrane region" description="Helical" evidence="7">
    <location>
        <begin position="93"/>
        <end position="121"/>
    </location>
</feature>
<sequence length="175" mass="19044">MEQKGSDMTQPPYNAPADAPPPYGQQFPQQQQQHQPPYTDQQYPAQPYPAQPYPAQPYQQSVSNTNVVVSAPQAPQTVVIQQRRTDALIGLDIAGMVMAVWHTFCCFIPLGIAAIIVSAFAFGFRADGKHDTANKLSKVSIGLSIAGFILGVVLIIVIVVLLMNASSSYDYDGYK</sequence>
<dbReference type="SUPFAM" id="SSF81995">
    <property type="entry name" value="beta-sandwich domain of Sec23/24"/>
    <property type="match status" value="1"/>
</dbReference>
<evidence type="ECO:0000256" key="2">
    <source>
        <dbReference type="ARBA" id="ARBA00006843"/>
    </source>
</evidence>
<comment type="subcellular location">
    <subcellularLocation>
        <location evidence="1">Membrane</location>
    </subcellularLocation>
</comment>
<dbReference type="Proteomes" id="UP000694865">
    <property type="component" value="Unplaced"/>
</dbReference>
<dbReference type="InterPro" id="IPR051423">
    <property type="entry name" value="CD225/Dispanin"/>
</dbReference>
<evidence type="ECO:0000256" key="3">
    <source>
        <dbReference type="ARBA" id="ARBA00022692"/>
    </source>
</evidence>
<dbReference type="PANTHER" id="PTHR14948">
    <property type="entry name" value="NG5"/>
    <property type="match status" value="1"/>
</dbReference>
<evidence type="ECO:0000256" key="1">
    <source>
        <dbReference type="ARBA" id="ARBA00004370"/>
    </source>
</evidence>
<keyword evidence="3 7" id="KW-0812">Transmembrane</keyword>
<comment type="similarity">
    <text evidence="2">Belongs to the CD225/Dispanin family.</text>
</comment>
<accession>A0ABM0GSP7</accession>
<feature type="compositionally biased region" description="Low complexity" evidence="6">
    <location>
        <begin position="24"/>
        <end position="45"/>
    </location>
</feature>
<keyword evidence="5 7" id="KW-0472">Membrane</keyword>
<dbReference type="InterPro" id="IPR007593">
    <property type="entry name" value="CD225/Dispanin_fam"/>
</dbReference>
<feature type="compositionally biased region" description="Pro residues" evidence="6">
    <location>
        <begin position="46"/>
        <end position="55"/>
    </location>
</feature>
<gene>
    <name evidence="9" type="primary">LOC100374382</name>
</gene>
<feature type="transmembrane region" description="Helical" evidence="7">
    <location>
        <begin position="141"/>
        <end position="165"/>
    </location>
</feature>
<evidence type="ECO:0000313" key="8">
    <source>
        <dbReference type="Proteomes" id="UP000694865"/>
    </source>
</evidence>
<protein>
    <submittedName>
        <fullName evidence="9">Cysteine-rich and transmembrane domain-containing protein 1-like</fullName>
    </submittedName>
</protein>